<keyword evidence="2" id="KW-0479">Metal-binding</keyword>
<protein>
    <submittedName>
        <fullName evidence="7">M67 family metallopeptidase</fullName>
    </submittedName>
</protein>
<keyword evidence="1" id="KW-0645">Protease</keyword>
<dbReference type="SUPFAM" id="SSF102712">
    <property type="entry name" value="JAB1/MPN domain"/>
    <property type="match status" value="1"/>
</dbReference>
<dbReference type="InterPro" id="IPR037518">
    <property type="entry name" value="MPN"/>
</dbReference>
<evidence type="ECO:0000256" key="5">
    <source>
        <dbReference type="ARBA" id="ARBA00023049"/>
    </source>
</evidence>
<keyword evidence="5" id="KW-0482">Metalloprotease</keyword>
<dbReference type="CDD" id="cd08070">
    <property type="entry name" value="MPN_like"/>
    <property type="match status" value="1"/>
</dbReference>
<organism evidence="7 8">
    <name type="scientific">Geomonas propionica</name>
    <dbReference type="NCBI Taxonomy" id="2798582"/>
    <lineage>
        <taxon>Bacteria</taxon>
        <taxon>Pseudomonadati</taxon>
        <taxon>Thermodesulfobacteriota</taxon>
        <taxon>Desulfuromonadia</taxon>
        <taxon>Geobacterales</taxon>
        <taxon>Geobacteraceae</taxon>
        <taxon>Geomonas</taxon>
    </lineage>
</organism>
<keyword evidence="3" id="KW-0378">Hydrolase</keyword>
<evidence type="ECO:0000256" key="4">
    <source>
        <dbReference type="ARBA" id="ARBA00022833"/>
    </source>
</evidence>
<evidence type="ECO:0000313" key="8">
    <source>
        <dbReference type="Proteomes" id="UP000641025"/>
    </source>
</evidence>
<dbReference type="EMBL" id="JAEMHK010000002">
    <property type="protein sequence ID" value="MBJ6799058.1"/>
    <property type="molecule type" value="Genomic_DNA"/>
</dbReference>
<dbReference type="InterPro" id="IPR000555">
    <property type="entry name" value="JAMM/MPN+_dom"/>
</dbReference>
<name>A0ABS0YME6_9BACT</name>
<dbReference type="PANTHER" id="PTHR34858">
    <property type="entry name" value="CYSO-CYSTEINE PEPTIDASE"/>
    <property type="match status" value="1"/>
</dbReference>
<dbReference type="Gene3D" id="3.40.140.10">
    <property type="entry name" value="Cytidine Deaminase, domain 2"/>
    <property type="match status" value="1"/>
</dbReference>
<feature type="domain" description="MPN" evidence="6">
    <location>
        <begin position="1"/>
        <end position="133"/>
    </location>
</feature>
<keyword evidence="8" id="KW-1185">Reference proteome</keyword>
<dbReference type="PROSITE" id="PS50249">
    <property type="entry name" value="MPN"/>
    <property type="match status" value="1"/>
</dbReference>
<reference evidence="7 8" key="1">
    <citation type="submission" date="2020-12" db="EMBL/GenBank/DDBJ databases">
        <title>Geomonas sp. Red259, isolated from paddy soil.</title>
        <authorList>
            <person name="Xu Z."/>
            <person name="Zhang Z."/>
            <person name="Masuda Y."/>
            <person name="Itoh H."/>
            <person name="Senoo K."/>
        </authorList>
    </citation>
    <scope>NUCLEOTIDE SEQUENCE [LARGE SCALE GENOMIC DNA]</scope>
    <source>
        <strain evidence="7 8">Red259</strain>
    </source>
</reference>
<evidence type="ECO:0000256" key="2">
    <source>
        <dbReference type="ARBA" id="ARBA00022723"/>
    </source>
</evidence>
<dbReference type="Proteomes" id="UP000641025">
    <property type="component" value="Unassembled WGS sequence"/>
</dbReference>
<dbReference type="SMART" id="SM00232">
    <property type="entry name" value="JAB_MPN"/>
    <property type="match status" value="1"/>
</dbReference>
<dbReference type="InterPro" id="IPR028090">
    <property type="entry name" value="JAB_dom_prok"/>
</dbReference>
<dbReference type="RefSeq" id="WP_199393584.1">
    <property type="nucleotide sequence ID" value="NZ_JAEMHK010000002.1"/>
</dbReference>
<evidence type="ECO:0000313" key="7">
    <source>
        <dbReference type="EMBL" id="MBJ6799058.1"/>
    </source>
</evidence>
<evidence type="ECO:0000256" key="3">
    <source>
        <dbReference type="ARBA" id="ARBA00022801"/>
    </source>
</evidence>
<accession>A0ABS0YME6</accession>
<keyword evidence="4" id="KW-0862">Zinc</keyword>
<evidence type="ECO:0000259" key="6">
    <source>
        <dbReference type="PROSITE" id="PS50249"/>
    </source>
</evidence>
<dbReference type="Pfam" id="PF14464">
    <property type="entry name" value="Prok-JAB"/>
    <property type="match status" value="1"/>
</dbReference>
<gene>
    <name evidence="7" type="ORF">JFN90_02795</name>
</gene>
<dbReference type="PANTHER" id="PTHR34858:SF1">
    <property type="entry name" value="CYSO-CYSTEINE PEPTIDASE"/>
    <property type="match status" value="1"/>
</dbReference>
<comment type="caution">
    <text evidence="7">The sequence shown here is derived from an EMBL/GenBank/DDBJ whole genome shotgun (WGS) entry which is preliminary data.</text>
</comment>
<proteinExistence type="predicted"/>
<dbReference type="InterPro" id="IPR051929">
    <property type="entry name" value="VirAsm_ModProt"/>
</dbReference>
<evidence type="ECO:0000256" key="1">
    <source>
        <dbReference type="ARBA" id="ARBA00022670"/>
    </source>
</evidence>
<sequence>MLEIPREILDAVIAQAQEGFPLEVCGLMGGTASRVTSRYPMTNTDASNEHFMMDPKEQFAAVKAMRAAGEEMLVIYHSHPESPARPSQEDIRLALTPNVCHLIVSLVNREEPVAKAFRISAGNVEPVEIVTAKAI</sequence>